<evidence type="ECO:0000256" key="1">
    <source>
        <dbReference type="SAM" id="MobiDB-lite"/>
    </source>
</evidence>
<feature type="compositionally biased region" description="Polar residues" evidence="1">
    <location>
        <begin position="301"/>
        <end position="311"/>
    </location>
</feature>
<dbReference type="Proteomes" id="UP001558481">
    <property type="component" value="Unassembled WGS sequence"/>
</dbReference>
<organism evidence="2 3">
    <name type="scientific">Kocuria carniphila</name>
    <dbReference type="NCBI Taxonomy" id="262208"/>
    <lineage>
        <taxon>Bacteria</taxon>
        <taxon>Bacillati</taxon>
        <taxon>Actinomycetota</taxon>
        <taxon>Actinomycetes</taxon>
        <taxon>Micrococcales</taxon>
        <taxon>Micrococcaceae</taxon>
        <taxon>Kocuria</taxon>
    </lineage>
</organism>
<accession>A0ABV3UZT3</accession>
<dbReference type="EMBL" id="JAYWLU010000003">
    <property type="protein sequence ID" value="MEX3593964.1"/>
    <property type="molecule type" value="Genomic_DNA"/>
</dbReference>
<gene>
    <name evidence="2" type="ORF">VVR66_04495</name>
</gene>
<comment type="caution">
    <text evidence="2">The sequence shown here is derived from an EMBL/GenBank/DDBJ whole genome shotgun (WGS) entry which is preliminary data.</text>
</comment>
<evidence type="ECO:0000313" key="2">
    <source>
        <dbReference type="EMBL" id="MEX3593964.1"/>
    </source>
</evidence>
<dbReference type="RefSeq" id="WP_368629017.1">
    <property type="nucleotide sequence ID" value="NZ_JAYWLU010000003.1"/>
</dbReference>
<sequence>MLKALFREEWLETSQVHEQRVSGFTRPFLNRRHEGRAHPVEDFLFTYYTLSPAQFTRWHPGVGTILLDAQDRADWKFYRPATKAELQEASAPEGASGVVVDLESFVTKRETAIRFTRELLSNTVAKTGTFDCFGLHEWAMAYKAQENGVRHEYVGLRLGAEGTNAVVESHKIRCSHFDAFRFFQPQAVDRNELQPTRETQRRMEQPGCLHANMDLYKWAYKLLPAVNSDLLADCFELAWDVRRTDMEASPYELSEWGYEPVRIETPAGKAEYVRRQRDFAARSDNLRRRLLAVTELLLPETCSSESAESQSPPRPIGYPAAAPGVSQ</sequence>
<reference evidence="2 3" key="1">
    <citation type="journal article" date="2024" name="Fungal Genet. Biol.">
        <title>The porcine skin microbiome exhibits broad fungal antagonism.</title>
        <authorList>
            <person name="De La Cruz K.F."/>
            <person name="Townsend E.C."/>
            <person name="Alex Cheong J.Z."/>
            <person name="Salamzade R."/>
            <person name="Liu A."/>
            <person name="Sandstrom S."/>
            <person name="Davila E."/>
            <person name="Huang L."/>
            <person name="Xu K.H."/>
            <person name="Wu S.Y."/>
            <person name="Meudt J.J."/>
            <person name="Shanmuganayagam D."/>
            <person name="Gibson A.L.F."/>
            <person name="Kalan L.R."/>
        </authorList>
    </citation>
    <scope>NUCLEOTIDE SEQUENCE [LARGE SCALE GENOMIC DNA]</scope>
    <source>
        <strain evidence="2 3">LK2625</strain>
    </source>
</reference>
<name>A0ABV3UZT3_9MICC</name>
<evidence type="ECO:0000313" key="3">
    <source>
        <dbReference type="Proteomes" id="UP001558481"/>
    </source>
</evidence>
<proteinExistence type="predicted"/>
<protein>
    <submittedName>
        <fullName evidence="2">3-methyladenine DNA glycosylase</fullName>
    </submittedName>
</protein>
<feature type="region of interest" description="Disordered" evidence="1">
    <location>
        <begin position="301"/>
        <end position="327"/>
    </location>
</feature>
<keyword evidence="3" id="KW-1185">Reference proteome</keyword>